<dbReference type="PROSITE" id="PS50082">
    <property type="entry name" value="WD_REPEATS_2"/>
    <property type="match status" value="1"/>
</dbReference>
<evidence type="ECO:0000256" key="5">
    <source>
        <dbReference type="ARBA" id="ARBA00038682"/>
    </source>
</evidence>
<comment type="subunit">
    <text evidence="5">Interacts with creB.</text>
</comment>
<dbReference type="InterPro" id="IPR036322">
    <property type="entry name" value="WD40_repeat_dom_sf"/>
</dbReference>
<evidence type="ECO:0000256" key="6">
    <source>
        <dbReference type="PROSITE-ProRule" id="PRU00221"/>
    </source>
</evidence>
<feature type="region of interest" description="Disordered" evidence="7">
    <location>
        <begin position="507"/>
        <end position="569"/>
    </location>
</feature>
<reference evidence="8 9" key="1">
    <citation type="submission" date="2018-04" db="EMBL/GenBank/DDBJ databases">
        <authorList>
            <person name="Huttner S."/>
            <person name="Dainat J."/>
        </authorList>
    </citation>
    <scope>NUCLEOTIDE SEQUENCE [LARGE SCALE GENOMIC DNA]</scope>
</reference>
<keyword evidence="1 6" id="KW-0853">WD repeat</keyword>
<dbReference type="Gene3D" id="2.130.10.10">
    <property type="entry name" value="YVTN repeat-like/Quinoprotein amine dehydrogenase"/>
    <property type="match status" value="1"/>
</dbReference>
<gene>
    <name evidence="8" type="ORF">TT172_LOCUS5613</name>
</gene>
<dbReference type="InterPro" id="IPR001680">
    <property type="entry name" value="WD40_rpt"/>
</dbReference>
<feature type="compositionally biased region" description="Polar residues" evidence="7">
    <location>
        <begin position="74"/>
        <end position="84"/>
    </location>
</feature>
<dbReference type="SMART" id="SM00320">
    <property type="entry name" value="WD40"/>
    <property type="match status" value="5"/>
</dbReference>
<comment type="similarity">
    <text evidence="4">Belongs to the WD repeat creC family.</text>
</comment>
<dbReference type="PROSITE" id="PS50294">
    <property type="entry name" value="WD_REPEATS_REGION"/>
    <property type="match status" value="1"/>
</dbReference>
<dbReference type="GO" id="GO:0005634">
    <property type="term" value="C:nucleus"/>
    <property type="evidence" value="ECO:0007669"/>
    <property type="project" value="TreeGrafter"/>
</dbReference>
<dbReference type="PANTHER" id="PTHR14107:SF16">
    <property type="entry name" value="AT02583P"/>
    <property type="match status" value="1"/>
</dbReference>
<dbReference type="EMBL" id="OUUZ01000010">
    <property type="protein sequence ID" value="SPQ23194.1"/>
    <property type="molecule type" value="Genomic_DNA"/>
</dbReference>
<dbReference type="InterPro" id="IPR051362">
    <property type="entry name" value="WD_repeat_creC_regulators"/>
</dbReference>
<proteinExistence type="inferred from homology"/>
<evidence type="ECO:0000256" key="3">
    <source>
        <dbReference type="ARBA" id="ARBA00037241"/>
    </source>
</evidence>
<dbReference type="InterPro" id="IPR015943">
    <property type="entry name" value="WD40/YVTN_repeat-like_dom_sf"/>
</dbReference>
<dbReference type="SUPFAM" id="SSF50978">
    <property type="entry name" value="WD40 repeat-like"/>
    <property type="match status" value="1"/>
</dbReference>
<feature type="region of interest" description="Disordered" evidence="7">
    <location>
        <begin position="109"/>
        <end position="136"/>
    </location>
</feature>
<name>A0A3S4EZL7_9PEZI</name>
<organism evidence="8 9">
    <name type="scientific">Thermothielavioides terrestris</name>
    <dbReference type="NCBI Taxonomy" id="2587410"/>
    <lineage>
        <taxon>Eukaryota</taxon>
        <taxon>Fungi</taxon>
        <taxon>Dikarya</taxon>
        <taxon>Ascomycota</taxon>
        <taxon>Pezizomycotina</taxon>
        <taxon>Sordariomycetes</taxon>
        <taxon>Sordariomycetidae</taxon>
        <taxon>Sordariales</taxon>
        <taxon>Chaetomiaceae</taxon>
        <taxon>Thermothielavioides</taxon>
    </lineage>
</organism>
<dbReference type="Proteomes" id="UP000289323">
    <property type="component" value="Unassembled WGS sequence"/>
</dbReference>
<evidence type="ECO:0000256" key="4">
    <source>
        <dbReference type="ARBA" id="ARBA00038107"/>
    </source>
</evidence>
<feature type="compositionally biased region" description="Basic and acidic residues" evidence="7">
    <location>
        <begin position="118"/>
        <end position="133"/>
    </location>
</feature>
<dbReference type="GO" id="GO:0051286">
    <property type="term" value="C:cell tip"/>
    <property type="evidence" value="ECO:0007669"/>
    <property type="project" value="TreeGrafter"/>
</dbReference>
<sequence>MFVLPPPPRYPSQQGYNGLATGQPIPMIETNNALTNPSGPEYQFLVGLYVLKEDLHLATPPPHPSEAPIVNPNPLATTPQPATTGTRLSLLNLDVSPVSPAVYRTISRSDGAQGSIQEHPEESQSSTDVRESSSDAGRINSTDALFFTPNAPAFGEGNTLLAPAAQKDAGKRRKPKNNISKSNSSFISRVINHEQIAKRLQDRPRDGLFAFANVNRAFQWLDLSSPQKAEYLTKILFTKAHCLCHDVNKVTKSSTHIDLVMGFSTGEIIWWEPFTQRYTRLNKNGIINGTPVSEIRWIPGSENLFLAAHMDGTLVVYDKEKEDAIFSPQEEGGTRVSGEINGTGRVNYSSQIHVRKSVHSKNQKTNPIAVWKLSNHRINAFAFSPDNRHLAVVSEDGTLRIIDYLEEQLLDLFYSYYGGLTCVCWSPDGKYVVTGGQDDLISIWCPSESPALIARCQGHHSWVTSVAFDRWRCDDRNYRFGSVGEDRRICLWDFSVGMLHRPRAASVRQRGSISSRPGHAPLQRAETSGTAGTSGSGRVRSDSGLSAAPADGDKEKVLPHPVEPRATTATLPPVLSKTVDNDPLCWLDFTPDAILTSCKTGHIRTWNRPSELSPQLEEKRKS</sequence>
<dbReference type="PANTHER" id="PTHR14107">
    <property type="entry name" value="WD REPEAT PROTEIN"/>
    <property type="match status" value="1"/>
</dbReference>
<dbReference type="AlphaFoldDB" id="A0A3S4EZL7"/>
<dbReference type="GO" id="GO:0045013">
    <property type="term" value="P:carbon catabolite repression of transcription"/>
    <property type="evidence" value="ECO:0007669"/>
    <property type="project" value="TreeGrafter"/>
</dbReference>
<feature type="region of interest" description="Disordered" evidence="7">
    <location>
        <begin position="59"/>
        <end position="84"/>
    </location>
</feature>
<keyword evidence="2" id="KW-0677">Repeat</keyword>
<comment type="function">
    <text evidence="3">Component of the regulatory network controlling carbon source utilization through ubiquitination and deubiquitination involving creA, creB, creC, creD and acrB. Required to prevent the proteolysis of the CreB deubiquitinating enzyme in the absence of carbon catabolite repression. CreB deubiquitinating enzyme stabilized in a complex with the CreC leads to the expression of genes such as those in the proline and quinate pathways.</text>
</comment>
<protein>
    <submittedName>
        <fullName evidence="8">28374084-4af9-415a-b175-fd7f94e76d02</fullName>
    </submittedName>
</protein>
<dbReference type="Pfam" id="PF00400">
    <property type="entry name" value="WD40"/>
    <property type="match status" value="3"/>
</dbReference>
<evidence type="ECO:0000256" key="7">
    <source>
        <dbReference type="SAM" id="MobiDB-lite"/>
    </source>
</evidence>
<evidence type="ECO:0000313" key="8">
    <source>
        <dbReference type="EMBL" id="SPQ23194.1"/>
    </source>
</evidence>
<evidence type="ECO:0000256" key="2">
    <source>
        <dbReference type="ARBA" id="ARBA00022737"/>
    </source>
</evidence>
<dbReference type="GO" id="GO:0032153">
    <property type="term" value="C:cell division site"/>
    <property type="evidence" value="ECO:0007669"/>
    <property type="project" value="TreeGrafter"/>
</dbReference>
<accession>A0A3S4EZL7</accession>
<evidence type="ECO:0000313" key="9">
    <source>
        <dbReference type="Proteomes" id="UP000289323"/>
    </source>
</evidence>
<evidence type="ECO:0000256" key="1">
    <source>
        <dbReference type="ARBA" id="ARBA00022574"/>
    </source>
</evidence>
<feature type="compositionally biased region" description="Low complexity" evidence="7">
    <location>
        <begin position="527"/>
        <end position="537"/>
    </location>
</feature>
<feature type="repeat" description="WD" evidence="6">
    <location>
        <begin position="413"/>
        <end position="444"/>
    </location>
</feature>